<evidence type="ECO:0008006" key="5">
    <source>
        <dbReference type="Google" id="ProtNLM"/>
    </source>
</evidence>
<evidence type="ECO:0000256" key="1">
    <source>
        <dbReference type="SAM" id="MobiDB-lite"/>
    </source>
</evidence>
<feature type="compositionally biased region" description="Basic and acidic residues" evidence="1">
    <location>
        <begin position="338"/>
        <end position="351"/>
    </location>
</feature>
<dbReference type="AlphaFoldDB" id="A0A5B6YQR5"/>
<feature type="compositionally biased region" description="Low complexity" evidence="1">
    <location>
        <begin position="274"/>
        <end position="285"/>
    </location>
</feature>
<evidence type="ECO:0000313" key="4">
    <source>
        <dbReference type="EMBL" id="MPA34019.1"/>
    </source>
</evidence>
<feature type="compositionally biased region" description="Polar residues" evidence="1">
    <location>
        <begin position="676"/>
        <end position="689"/>
    </location>
</feature>
<organism evidence="4">
    <name type="scientific">Davidia involucrata</name>
    <name type="common">Dove tree</name>
    <dbReference type="NCBI Taxonomy" id="16924"/>
    <lineage>
        <taxon>Eukaryota</taxon>
        <taxon>Viridiplantae</taxon>
        <taxon>Streptophyta</taxon>
        <taxon>Embryophyta</taxon>
        <taxon>Tracheophyta</taxon>
        <taxon>Spermatophyta</taxon>
        <taxon>Magnoliopsida</taxon>
        <taxon>eudicotyledons</taxon>
        <taxon>Gunneridae</taxon>
        <taxon>Pentapetalae</taxon>
        <taxon>asterids</taxon>
        <taxon>Cornales</taxon>
        <taxon>Nyssaceae</taxon>
        <taxon>Davidia</taxon>
    </lineage>
</organism>
<dbReference type="PANTHER" id="PTHR21726">
    <property type="entry name" value="PHOSPHATIDYLINOSITOL N-ACETYLGLUCOSAMINYLTRANSFERASE SUBUNIT P DOWN SYNDROME CRITICAL REGION PROTEIN 5 -RELATED"/>
    <property type="match status" value="1"/>
</dbReference>
<feature type="compositionally biased region" description="Polar residues" evidence="1">
    <location>
        <begin position="44"/>
        <end position="56"/>
    </location>
</feature>
<dbReference type="InterPro" id="IPR025486">
    <property type="entry name" value="DUF4378"/>
</dbReference>
<feature type="region of interest" description="Disordered" evidence="1">
    <location>
        <begin position="713"/>
        <end position="733"/>
    </location>
</feature>
<feature type="compositionally biased region" description="Polar residues" evidence="1">
    <location>
        <begin position="66"/>
        <end position="77"/>
    </location>
</feature>
<evidence type="ECO:0000259" key="2">
    <source>
        <dbReference type="Pfam" id="PF14309"/>
    </source>
</evidence>
<feature type="compositionally biased region" description="Polar residues" evidence="1">
    <location>
        <begin position="352"/>
        <end position="383"/>
    </location>
</feature>
<name>A0A5B6YQR5_DAVIN</name>
<proteinExistence type="predicted"/>
<feature type="domain" description="DUF4378" evidence="2">
    <location>
        <begin position="756"/>
        <end position="907"/>
    </location>
</feature>
<dbReference type="InterPro" id="IPR032795">
    <property type="entry name" value="DUF3741-assoc"/>
</dbReference>
<protein>
    <recommendedName>
        <fullName evidence="5">DUF4378 domain-containing protein</fullName>
    </recommendedName>
</protein>
<feature type="domain" description="DUF3741" evidence="3">
    <location>
        <begin position="75"/>
        <end position="105"/>
    </location>
</feature>
<dbReference type="PANTHER" id="PTHR21726:SF57">
    <property type="entry name" value="SERINE-RICH ADHESIN FOR PLATELETS-LIKE PROTEIN"/>
    <property type="match status" value="1"/>
</dbReference>
<feature type="compositionally biased region" description="Polar residues" evidence="1">
    <location>
        <begin position="406"/>
        <end position="435"/>
    </location>
</feature>
<accession>A0A5B6YQR5</accession>
<feature type="region of interest" description="Disordered" evidence="1">
    <location>
        <begin position="29"/>
        <end position="83"/>
    </location>
</feature>
<sequence length="915" mass="101738">MEVEKQGSKGGFLQLFDWNVKSRKKLFSTESELPETKQGKENLDSSATSQLQQMQVHENGPVPSVKGSNDYNCASSMSDDEGCGTRAPGVVARLMGLDSLPTSNVYEPCFTPYFESHSFRDLHSQRSTTDFQSEHHIINYGNMINKLEGNSRNPVELRLQKVQSRAIERFQTEILPPKSAKNTPITHRRLFSPIKSPAFIPTKNASYIMEAAAKIIEQSSQSTTKGKMPSFGSSKVPLRIPDLKEKMEATRKASRLPEASQRPREPSSFKYMKGQPSEGSQSGSQDTQLCKASVDAEKSSSDSLKNKGKSVSLAKQAKANVQRRGGLTSGGNRSFMNQKEDNEGKLGRFDKSQTNVQKTAQKRTSTSRTCGVLRQNNQKQNCVSKKDRVSSKPSVSNQQDRKALSMNGSLRPSKTLNKVVVNSATGTRKTNSVATDTGKEHSSSKTKNLSRKKRPVNQDIHFDESIIDNEVLINKNERSVKCNVALDGCMNWDAADRKDSMDVVSFTFTSPIRRSMSGSQSSGQVMENDKRLYANPYNDQPDLKNSTLSSLGLNVIGGDTLSVLLEQKLEGLTCRVESSHCNSVNTGAASGSVSSLQDSVSTRNEINTTPTVHDERFLFGLQKDKLDGLYDFNFSSVDALLVKAKQKWHGSVEMEEQTSSSNSSDYGKELDCQYPSPVSSLEPSFSDGSSNGGKHFLSAEAHEMVDCISDKKPQTVEDETELSDSASSIFTGGMDRKDKTTTTSFIDFKRSSNWGLEYVRDVLCNAELMFEDFALGQAHKVINPDLFDQLENQKTGTDKNMEEFSKLEQKIYFDCVSEYLELRCGRLFHGSCKSWAKWARLFQRKGWLAEELYREISGLTSMGDLMVDELVDKDMSTQNGKWVDFETEAFEEGVEIEKGILASLVDEMVTDLLLF</sequence>
<feature type="region of interest" description="Disordered" evidence="1">
    <location>
        <begin position="219"/>
        <end position="456"/>
    </location>
</feature>
<feature type="compositionally biased region" description="Basic and acidic residues" evidence="1">
    <location>
        <begin position="241"/>
        <end position="251"/>
    </location>
</feature>
<dbReference type="Pfam" id="PF14383">
    <property type="entry name" value="VARLMGL"/>
    <property type="match status" value="1"/>
</dbReference>
<dbReference type="EMBL" id="GHES01003460">
    <property type="protein sequence ID" value="MPA34019.1"/>
    <property type="molecule type" value="Transcribed_RNA"/>
</dbReference>
<gene>
    <name evidence="4" type="ORF">Din_003460</name>
</gene>
<reference evidence="4" key="1">
    <citation type="submission" date="2019-08" db="EMBL/GenBank/DDBJ databases">
        <title>Reference gene set and small RNA set construction with multiple tissues from Davidia involucrata Baill.</title>
        <authorList>
            <person name="Yang H."/>
            <person name="Zhou C."/>
            <person name="Li G."/>
            <person name="Wang J."/>
            <person name="Gao P."/>
            <person name="Wang M."/>
            <person name="Wang R."/>
            <person name="Zhao Y."/>
        </authorList>
    </citation>
    <scope>NUCLEOTIDE SEQUENCE</scope>
    <source>
        <tissue evidence="4">Mixed with DoveR01_LX</tissue>
    </source>
</reference>
<feature type="region of interest" description="Disordered" evidence="1">
    <location>
        <begin position="651"/>
        <end position="693"/>
    </location>
</feature>
<feature type="compositionally biased region" description="Basic and acidic residues" evidence="1">
    <location>
        <begin position="34"/>
        <end position="43"/>
    </location>
</feature>
<evidence type="ECO:0000259" key="3">
    <source>
        <dbReference type="Pfam" id="PF14383"/>
    </source>
</evidence>
<dbReference type="Pfam" id="PF14309">
    <property type="entry name" value="DUF4378"/>
    <property type="match status" value="1"/>
</dbReference>